<dbReference type="InterPro" id="IPR016166">
    <property type="entry name" value="FAD-bd_PCMH"/>
</dbReference>
<keyword evidence="3" id="KW-0285">Flavoprotein</keyword>
<evidence type="ECO:0000313" key="11">
    <source>
        <dbReference type="Proteomes" id="UP000316621"/>
    </source>
</evidence>
<feature type="signal peptide" evidence="8">
    <location>
        <begin position="1"/>
        <end position="26"/>
    </location>
</feature>
<dbReference type="OrthoDB" id="525608at2759"/>
<sequence>MMMSSSHILPLLTFLVLVFFSSGSRAANNSLNGDFLQCIKKNEYSSIPIPIFTPDDSSFTTIFRSSARNLRFLTPNSTQTPLFIITPTHESHVQSSVVCSQKHGFDLKVRSGGHDVEGLSYVSDTPYVLVDLINFRDITVNLQEKTAWIQAGASLGEVYYQAANKSNNTLGFPAGFCPTVGVAGHISGGGFGALVRKYGLASDQVIDARIVTVDGKIYTRETMGKDLYWAIRGGGANNFGVLLSWKVKLVPVTPVVTVATISRTLEQGATDLVHKWQFVADRLHENVYIGLTFSVANSSRAGGKTVSVQFAFLFLGGSDRLLELMEESFPELGLKRNETTEMKWVESHVYFYARGRPIELLWDRDHATKSFLKIKADYVRAPISKSGLEAIWRRFVGGDSPAMLWTPFGGRMNEISESETPYPHRAGNIYNIMYVGNWMNETESEKQIDWMRRFYNSMARYVSKNPRSAYVNYKDLDLGVNGNNVSEAVRYVQARSWGRKYFKSNFERLVKVKSMVDPGNFFKNKQSIPPVSTWGKQ</sequence>
<dbReference type="Pfam" id="PF08031">
    <property type="entry name" value="BBE"/>
    <property type="match status" value="1"/>
</dbReference>
<comment type="similarity">
    <text evidence="2">Belongs to the oxygen-dependent FAD-linked oxidoreductase family.</text>
</comment>
<keyword evidence="6" id="KW-1015">Disulfide bond</keyword>
<reference evidence="10 11" key="1">
    <citation type="journal article" date="2018" name="Science">
        <title>The opium poppy genome and morphinan production.</title>
        <authorList>
            <person name="Guo L."/>
            <person name="Winzer T."/>
            <person name="Yang X."/>
            <person name="Li Y."/>
            <person name="Ning Z."/>
            <person name="He Z."/>
            <person name="Teodor R."/>
            <person name="Lu Y."/>
            <person name="Bowser T.A."/>
            <person name="Graham I.A."/>
            <person name="Ye K."/>
        </authorList>
    </citation>
    <scope>NUCLEOTIDE SEQUENCE [LARGE SCALE GENOMIC DNA]</scope>
    <source>
        <strain evidence="11">cv. HN1</strain>
        <tissue evidence="10">Leaves</tissue>
    </source>
</reference>
<evidence type="ECO:0000256" key="3">
    <source>
        <dbReference type="ARBA" id="ARBA00022630"/>
    </source>
</evidence>
<dbReference type="GO" id="GO:0016491">
    <property type="term" value="F:oxidoreductase activity"/>
    <property type="evidence" value="ECO:0007669"/>
    <property type="project" value="InterPro"/>
</dbReference>
<keyword evidence="5" id="KW-0274">FAD</keyword>
<proteinExistence type="inferred from homology"/>
<dbReference type="Pfam" id="PF01565">
    <property type="entry name" value="FAD_binding_4"/>
    <property type="match status" value="1"/>
</dbReference>
<dbReference type="InterPro" id="IPR016167">
    <property type="entry name" value="FAD-bd_PCMH_sub1"/>
</dbReference>
<dbReference type="EMBL" id="CM010722">
    <property type="protein sequence ID" value="RZC73032.1"/>
    <property type="molecule type" value="Genomic_DNA"/>
</dbReference>
<dbReference type="Gene3D" id="3.30.43.10">
    <property type="entry name" value="Uridine Diphospho-n-acetylenolpyruvylglucosamine Reductase, domain 2"/>
    <property type="match status" value="1"/>
</dbReference>
<dbReference type="FunFam" id="3.30.43.10:FF:000004">
    <property type="entry name" value="Berberine bridge enzyme-like 15"/>
    <property type="match status" value="1"/>
</dbReference>
<evidence type="ECO:0000256" key="5">
    <source>
        <dbReference type="ARBA" id="ARBA00022827"/>
    </source>
</evidence>
<dbReference type="InterPro" id="IPR036318">
    <property type="entry name" value="FAD-bd_PCMH-like_sf"/>
</dbReference>
<dbReference type="Gene3D" id="3.40.462.20">
    <property type="match status" value="1"/>
</dbReference>
<dbReference type="InterPro" id="IPR006094">
    <property type="entry name" value="Oxid_FAD_bind_N"/>
</dbReference>
<dbReference type="Gene3D" id="3.30.465.10">
    <property type="match status" value="1"/>
</dbReference>
<evidence type="ECO:0000256" key="7">
    <source>
        <dbReference type="ARBA" id="ARBA00023180"/>
    </source>
</evidence>
<accession>A0A4Y7KKX2</accession>
<dbReference type="PANTHER" id="PTHR32448">
    <property type="entry name" value="OS08G0158400 PROTEIN"/>
    <property type="match status" value="1"/>
</dbReference>
<organism evidence="10 11">
    <name type="scientific">Papaver somniferum</name>
    <name type="common">Opium poppy</name>
    <dbReference type="NCBI Taxonomy" id="3469"/>
    <lineage>
        <taxon>Eukaryota</taxon>
        <taxon>Viridiplantae</taxon>
        <taxon>Streptophyta</taxon>
        <taxon>Embryophyta</taxon>
        <taxon>Tracheophyta</taxon>
        <taxon>Spermatophyta</taxon>
        <taxon>Magnoliopsida</taxon>
        <taxon>Ranunculales</taxon>
        <taxon>Papaveraceae</taxon>
        <taxon>Papaveroideae</taxon>
        <taxon>Papaver</taxon>
    </lineage>
</organism>
<dbReference type="AlphaFoldDB" id="A0A4Y7KKX2"/>
<dbReference type="InterPro" id="IPR016169">
    <property type="entry name" value="FAD-bd_PCMH_sub2"/>
</dbReference>
<dbReference type="OMA" id="KIYTRET"/>
<comment type="cofactor">
    <cofactor evidence="1">
        <name>FAD</name>
        <dbReference type="ChEBI" id="CHEBI:57692"/>
    </cofactor>
</comment>
<dbReference type="InterPro" id="IPR012951">
    <property type="entry name" value="BBE"/>
</dbReference>
<dbReference type="SUPFAM" id="SSF56176">
    <property type="entry name" value="FAD-binding/transporter-associated domain-like"/>
    <property type="match status" value="1"/>
</dbReference>
<keyword evidence="7" id="KW-0325">Glycoprotein</keyword>
<dbReference type="GO" id="GO:0071949">
    <property type="term" value="F:FAD binding"/>
    <property type="evidence" value="ECO:0007669"/>
    <property type="project" value="InterPro"/>
</dbReference>
<keyword evidence="11" id="KW-1185">Reference proteome</keyword>
<evidence type="ECO:0000313" key="10">
    <source>
        <dbReference type="EMBL" id="RZC73032.1"/>
    </source>
</evidence>
<dbReference type="PROSITE" id="PS51387">
    <property type="entry name" value="FAD_PCMH"/>
    <property type="match status" value="1"/>
</dbReference>
<name>A0A4Y7KKX2_PAPSO</name>
<gene>
    <name evidence="10" type="ORF">C5167_048512</name>
</gene>
<keyword evidence="4 8" id="KW-0732">Signal</keyword>
<feature type="chain" id="PRO_5021227773" description="FAD-binding PCMH-type domain-containing protein" evidence="8">
    <location>
        <begin position="27"/>
        <end position="537"/>
    </location>
</feature>
<dbReference type="Gramene" id="RZC73032">
    <property type="protein sequence ID" value="RZC73032"/>
    <property type="gene ID" value="C5167_048512"/>
</dbReference>
<evidence type="ECO:0000256" key="1">
    <source>
        <dbReference type="ARBA" id="ARBA00001974"/>
    </source>
</evidence>
<dbReference type="Proteomes" id="UP000316621">
    <property type="component" value="Chromosome 8"/>
</dbReference>
<evidence type="ECO:0000259" key="9">
    <source>
        <dbReference type="PROSITE" id="PS51387"/>
    </source>
</evidence>
<evidence type="ECO:0000256" key="8">
    <source>
        <dbReference type="SAM" id="SignalP"/>
    </source>
</evidence>
<evidence type="ECO:0000256" key="6">
    <source>
        <dbReference type="ARBA" id="ARBA00023157"/>
    </source>
</evidence>
<evidence type="ECO:0000256" key="4">
    <source>
        <dbReference type="ARBA" id="ARBA00022729"/>
    </source>
</evidence>
<protein>
    <recommendedName>
        <fullName evidence="9">FAD-binding PCMH-type domain-containing protein</fullName>
    </recommendedName>
</protein>
<dbReference type="STRING" id="3469.A0A4Y7KKX2"/>
<evidence type="ECO:0000256" key="2">
    <source>
        <dbReference type="ARBA" id="ARBA00005466"/>
    </source>
</evidence>
<feature type="domain" description="FAD-binding PCMH-type" evidence="9">
    <location>
        <begin position="77"/>
        <end position="252"/>
    </location>
</feature>